<accession>A0AAD7V3T8</accession>
<reference evidence="9 10" key="1">
    <citation type="submission" date="2023-03" db="EMBL/GenBank/DDBJ databases">
        <title>Genome sequence of Lichtheimia ornata CBS 291.66.</title>
        <authorList>
            <person name="Mohabir J.T."/>
            <person name="Shea T.P."/>
            <person name="Kurbessoian T."/>
            <person name="Berby B."/>
            <person name="Fontaine J."/>
            <person name="Livny J."/>
            <person name="Gnirke A."/>
            <person name="Stajich J.E."/>
            <person name="Cuomo C.A."/>
        </authorList>
    </citation>
    <scope>NUCLEOTIDE SEQUENCE [LARGE SCALE GENOMIC DNA]</scope>
    <source>
        <strain evidence="9">CBS 291.66</strain>
    </source>
</reference>
<evidence type="ECO:0000256" key="3">
    <source>
        <dbReference type="ARBA" id="ARBA00022833"/>
    </source>
</evidence>
<sequence>MDISDLCTSPTTEEHDSPHSQQQRQQQQQQQQLDNHSPHASPILSQHLPAPHTSSSSSSHDPFDSLNTSFSRYPSDIGGSRSTGTTQQQHPSTNNNPGSSPYARSSGMKDVIEQCEVLCNTLDMFRNRDPRARSKSDIDIVSQTAGRLLSSLLSLQGQTTSCAPSSPSTTTDINKEVTRRSSIPLFQVRQHHQDPALKHPSTSSSSSTTNTRRRAKRSMAGRRCHSCHTTETPEWRRGPDGARTLCNACGLHYAKLVRNGSLGHTQTTDQQQHLPQDSASQSQYSGFPPPPPPTLSNTSHHHHHRIPVASPFPSSNNNYAYGPRENDQHPPPCIPDEGSTRHQSSSSSSGSMTLHTMMDEEIGRRDQ</sequence>
<evidence type="ECO:0000256" key="1">
    <source>
        <dbReference type="ARBA" id="ARBA00022723"/>
    </source>
</evidence>
<evidence type="ECO:0000256" key="4">
    <source>
        <dbReference type="ARBA" id="ARBA00023015"/>
    </source>
</evidence>
<feature type="compositionally biased region" description="Polar residues" evidence="7">
    <location>
        <begin position="80"/>
        <end position="103"/>
    </location>
</feature>
<feature type="compositionally biased region" description="Basic and acidic residues" evidence="7">
    <location>
        <begin position="357"/>
        <end position="367"/>
    </location>
</feature>
<feature type="region of interest" description="Disordered" evidence="7">
    <location>
        <begin position="191"/>
        <end position="240"/>
    </location>
</feature>
<feature type="compositionally biased region" description="Polar residues" evidence="7">
    <location>
        <begin position="265"/>
        <end position="285"/>
    </location>
</feature>
<name>A0AAD7V3T8_9FUNG</name>
<dbReference type="EMBL" id="JARTCD010000025">
    <property type="protein sequence ID" value="KAJ8658300.1"/>
    <property type="molecule type" value="Genomic_DNA"/>
</dbReference>
<dbReference type="PANTHER" id="PTHR47172:SF24">
    <property type="entry name" value="GATA ZINC FINGER DOMAIN-CONTAINING PROTEIN 14-RELATED"/>
    <property type="match status" value="1"/>
</dbReference>
<dbReference type="AlphaFoldDB" id="A0AAD7V3T8"/>
<evidence type="ECO:0000256" key="6">
    <source>
        <dbReference type="PROSITE-ProRule" id="PRU00094"/>
    </source>
</evidence>
<keyword evidence="3" id="KW-0862">Zinc</keyword>
<feature type="region of interest" description="Disordered" evidence="7">
    <location>
        <begin position="265"/>
        <end position="367"/>
    </location>
</feature>
<evidence type="ECO:0000256" key="2">
    <source>
        <dbReference type="ARBA" id="ARBA00022771"/>
    </source>
</evidence>
<keyword evidence="2 6" id="KW-0863">Zinc-finger</keyword>
<keyword evidence="5" id="KW-0804">Transcription</keyword>
<keyword evidence="1" id="KW-0479">Metal-binding</keyword>
<dbReference type="SUPFAM" id="SSF57716">
    <property type="entry name" value="Glucocorticoid receptor-like (DNA-binding domain)"/>
    <property type="match status" value="1"/>
</dbReference>
<gene>
    <name evidence="9" type="ORF">O0I10_005983</name>
</gene>
<evidence type="ECO:0000256" key="5">
    <source>
        <dbReference type="ARBA" id="ARBA00023163"/>
    </source>
</evidence>
<feature type="compositionally biased region" description="Basic residues" evidence="7">
    <location>
        <begin position="211"/>
        <end position="226"/>
    </location>
</feature>
<feature type="compositionally biased region" description="Basic and acidic residues" evidence="7">
    <location>
        <begin position="231"/>
        <end position="240"/>
    </location>
</feature>
<organism evidence="9 10">
    <name type="scientific">Lichtheimia ornata</name>
    <dbReference type="NCBI Taxonomy" id="688661"/>
    <lineage>
        <taxon>Eukaryota</taxon>
        <taxon>Fungi</taxon>
        <taxon>Fungi incertae sedis</taxon>
        <taxon>Mucoromycota</taxon>
        <taxon>Mucoromycotina</taxon>
        <taxon>Mucoromycetes</taxon>
        <taxon>Mucorales</taxon>
        <taxon>Lichtheimiaceae</taxon>
        <taxon>Lichtheimia</taxon>
    </lineage>
</organism>
<feature type="region of interest" description="Disordered" evidence="7">
    <location>
        <begin position="1"/>
        <end position="106"/>
    </location>
</feature>
<feature type="compositionally biased region" description="Low complexity" evidence="7">
    <location>
        <begin position="201"/>
        <end position="210"/>
    </location>
</feature>
<dbReference type="GO" id="GO:0043565">
    <property type="term" value="F:sequence-specific DNA binding"/>
    <property type="evidence" value="ECO:0007669"/>
    <property type="project" value="InterPro"/>
</dbReference>
<dbReference type="Pfam" id="PF00320">
    <property type="entry name" value="GATA"/>
    <property type="match status" value="1"/>
</dbReference>
<comment type="caution">
    <text evidence="9">The sequence shown here is derived from an EMBL/GenBank/DDBJ whole genome shotgun (WGS) entry which is preliminary data.</text>
</comment>
<dbReference type="InterPro" id="IPR013088">
    <property type="entry name" value="Znf_NHR/GATA"/>
</dbReference>
<dbReference type="InterPro" id="IPR000679">
    <property type="entry name" value="Znf_GATA"/>
</dbReference>
<keyword evidence="10" id="KW-1185">Reference proteome</keyword>
<evidence type="ECO:0000313" key="10">
    <source>
        <dbReference type="Proteomes" id="UP001234581"/>
    </source>
</evidence>
<dbReference type="SMART" id="SM00401">
    <property type="entry name" value="ZnF_GATA"/>
    <property type="match status" value="1"/>
</dbReference>
<feature type="compositionally biased region" description="Polar residues" evidence="7">
    <location>
        <begin position="1"/>
        <end position="11"/>
    </location>
</feature>
<keyword evidence="4" id="KW-0805">Transcription regulation</keyword>
<dbReference type="PROSITE" id="PS00344">
    <property type="entry name" value="GATA_ZN_FINGER_1"/>
    <property type="match status" value="1"/>
</dbReference>
<proteinExistence type="predicted"/>
<dbReference type="Proteomes" id="UP001234581">
    <property type="component" value="Unassembled WGS sequence"/>
</dbReference>
<evidence type="ECO:0000256" key="7">
    <source>
        <dbReference type="SAM" id="MobiDB-lite"/>
    </source>
</evidence>
<evidence type="ECO:0000313" key="9">
    <source>
        <dbReference type="EMBL" id="KAJ8658300.1"/>
    </source>
</evidence>
<dbReference type="CDD" id="cd00202">
    <property type="entry name" value="ZnF_GATA"/>
    <property type="match status" value="1"/>
</dbReference>
<dbReference type="PROSITE" id="PS50114">
    <property type="entry name" value="GATA_ZN_FINGER_2"/>
    <property type="match status" value="1"/>
</dbReference>
<feature type="compositionally biased region" description="Low complexity" evidence="7">
    <location>
        <begin position="21"/>
        <end position="32"/>
    </location>
</feature>
<dbReference type="RefSeq" id="XP_058343213.1">
    <property type="nucleotide sequence ID" value="XM_058486018.1"/>
</dbReference>
<feature type="domain" description="GATA-type" evidence="8">
    <location>
        <begin position="218"/>
        <end position="253"/>
    </location>
</feature>
<dbReference type="GO" id="GO:0008270">
    <property type="term" value="F:zinc ion binding"/>
    <property type="evidence" value="ECO:0007669"/>
    <property type="project" value="UniProtKB-KW"/>
</dbReference>
<protein>
    <submittedName>
        <fullName evidence="9">Biofilm regulator 1</fullName>
    </submittedName>
</protein>
<evidence type="ECO:0000259" key="8">
    <source>
        <dbReference type="PROSITE" id="PS50114"/>
    </source>
</evidence>
<dbReference type="Gene3D" id="3.30.50.10">
    <property type="entry name" value="Erythroid Transcription Factor GATA-1, subunit A"/>
    <property type="match status" value="1"/>
</dbReference>
<dbReference type="GO" id="GO:0006355">
    <property type="term" value="P:regulation of DNA-templated transcription"/>
    <property type="evidence" value="ECO:0007669"/>
    <property type="project" value="InterPro"/>
</dbReference>
<dbReference type="GeneID" id="83213395"/>
<dbReference type="PANTHER" id="PTHR47172">
    <property type="entry name" value="OS01G0976800 PROTEIN"/>
    <property type="match status" value="1"/>
</dbReference>